<dbReference type="EnsemblPlants" id="KEH15803">
    <property type="protein sequence ID" value="KEH15803"/>
    <property type="gene ID" value="MTR_0538s0030"/>
</dbReference>
<reference evidence="3 6" key="1">
    <citation type="journal article" date="2011" name="Nature">
        <title>The Medicago genome provides insight into the evolution of rhizobial symbioses.</title>
        <authorList>
            <person name="Young N.D."/>
            <person name="Debelle F."/>
            <person name="Oldroyd G.E."/>
            <person name="Geurts R."/>
            <person name="Cannon S.B."/>
            <person name="Udvardi M.K."/>
            <person name="Benedito V.A."/>
            <person name="Mayer K.F."/>
            <person name="Gouzy J."/>
            <person name="Schoof H."/>
            <person name="Van de Peer Y."/>
            <person name="Proost S."/>
            <person name="Cook D.R."/>
            <person name="Meyers B.C."/>
            <person name="Spannagl M."/>
            <person name="Cheung F."/>
            <person name="De Mita S."/>
            <person name="Krishnakumar V."/>
            <person name="Gundlach H."/>
            <person name="Zhou S."/>
            <person name="Mudge J."/>
            <person name="Bharti A.K."/>
            <person name="Murray J.D."/>
            <person name="Naoumkina M.A."/>
            <person name="Rosen B."/>
            <person name="Silverstein K.A."/>
            <person name="Tang H."/>
            <person name="Rombauts S."/>
            <person name="Zhao P.X."/>
            <person name="Zhou P."/>
            <person name="Barbe V."/>
            <person name="Bardou P."/>
            <person name="Bechner M."/>
            <person name="Bellec A."/>
            <person name="Berger A."/>
            <person name="Berges H."/>
            <person name="Bidwell S."/>
            <person name="Bisseling T."/>
            <person name="Choisne N."/>
            <person name="Couloux A."/>
            <person name="Denny R."/>
            <person name="Deshpande S."/>
            <person name="Dai X."/>
            <person name="Doyle J.J."/>
            <person name="Dudez A.M."/>
            <person name="Farmer A.D."/>
            <person name="Fouteau S."/>
            <person name="Franken C."/>
            <person name="Gibelin C."/>
            <person name="Gish J."/>
            <person name="Goldstein S."/>
            <person name="Gonzalez A.J."/>
            <person name="Green P.J."/>
            <person name="Hallab A."/>
            <person name="Hartog M."/>
            <person name="Hua A."/>
            <person name="Humphray S.J."/>
            <person name="Jeong D.H."/>
            <person name="Jing Y."/>
            <person name="Jocker A."/>
            <person name="Kenton S.M."/>
            <person name="Kim D.J."/>
            <person name="Klee K."/>
            <person name="Lai H."/>
            <person name="Lang C."/>
            <person name="Lin S."/>
            <person name="Macmil S.L."/>
            <person name="Magdelenat G."/>
            <person name="Matthews L."/>
            <person name="McCorrison J."/>
            <person name="Monaghan E.L."/>
            <person name="Mun J.H."/>
            <person name="Najar F.Z."/>
            <person name="Nicholson C."/>
            <person name="Noirot C."/>
            <person name="O'Bleness M."/>
            <person name="Paule C.R."/>
            <person name="Poulain J."/>
            <person name="Prion F."/>
            <person name="Qin B."/>
            <person name="Qu C."/>
            <person name="Retzel E.F."/>
            <person name="Riddle C."/>
            <person name="Sallet E."/>
            <person name="Samain S."/>
            <person name="Samson N."/>
            <person name="Sanders I."/>
            <person name="Saurat O."/>
            <person name="Scarpelli C."/>
            <person name="Schiex T."/>
            <person name="Segurens B."/>
            <person name="Severin A.J."/>
            <person name="Sherrier D.J."/>
            <person name="Shi R."/>
            <person name="Sims S."/>
            <person name="Singer S.R."/>
            <person name="Sinharoy S."/>
            <person name="Sterck L."/>
            <person name="Viollet A."/>
            <person name="Wang B.B."/>
            <person name="Wang K."/>
            <person name="Wang M."/>
            <person name="Wang X."/>
            <person name="Warfsmann J."/>
            <person name="Weissenbach J."/>
            <person name="White D.D."/>
            <person name="White J.D."/>
            <person name="Wiley G.B."/>
            <person name="Wincker P."/>
            <person name="Xing Y."/>
            <person name="Yang L."/>
            <person name="Yao Z."/>
            <person name="Ying F."/>
            <person name="Zhai J."/>
            <person name="Zhou L."/>
            <person name="Zuber A."/>
            <person name="Denarie J."/>
            <person name="Dixon R.A."/>
            <person name="May G.D."/>
            <person name="Schwartz D.C."/>
            <person name="Rogers J."/>
            <person name="Quetier F."/>
            <person name="Town C.D."/>
            <person name="Roe B.A."/>
        </authorList>
    </citation>
    <scope>NUCLEOTIDE SEQUENCE [LARGE SCALE GENOMIC DNA]</scope>
    <source>
        <strain evidence="3">A17</strain>
        <strain evidence="5 6">cv. Jemalong A17</strain>
    </source>
</reference>
<gene>
    <name evidence="2" type="ORF">MTR_0538s0010</name>
    <name evidence="3" type="ORF">MTR_0538s0030</name>
    <name evidence="4" type="ORF">MtrunA17_Chr4g0018841</name>
</gene>
<feature type="signal peptide" evidence="1">
    <location>
        <begin position="1"/>
        <end position="23"/>
    </location>
</feature>
<dbReference type="Gramene" id="rna22029">
    <property type="protein sequence ID" value="RHN59864.1"/>
    <property type="gene ID" value="gene22029"/>
</dbReference>
<dbReference type="EMBL" id="PSQE01000004">
    <property type="protein sequence ID" value="RHN59864.1"/>
    <property type="molecule type" value="Genomic_DNA"/>
</dbReference>
<dbReference type="Proteomes" id="UP000002051">
    <property type="component" value="Unassembled WGS sequence"/>
</dbReference>
<evidence type="ECO:0000313" key="5">
    <source>
        <dbReference type="EnsemblPlants" id="KEH15802"/>
    </source>
</evidence>
<sequence>MESTRKFSLTMVFLLAFLIIASSLKPTDIRMESQGRRMAHGVVPPSCKSDGDCKNYKCPPSLPFPYCDHDKCGCGN</sequence>
<keyword evidence="6" id="KW-1185">Reference proteome</keyword>
<proteinExistence type="predicted"/>
<dbReference type="EMBL" id="KL403263">
    <property type="protein sequence ID" value="KEH15802.1"/>
    <property type="molecule type" value="Genomic_DNA"/>
</dbReference>
<reference evidence="3 6" key="2">
    <citation type="journal article" date="2014" name="BMC Genomics">
        <title>An improved genome release (version Mt4.0) for the model legume Medicago truncatula.</title>
        <authorList>
            <person name="Tang H."/>
            <person name="Krishnakumar V."/>
            <person name="Bidwell S."/>
            <person name="Rosen B."/>
            <person name="Chan A."/>
            <person name="Zhou S."/>
            <person name="Gentzbittel L."/>
            <person name="Childs K.L."/>
            <person name="Yandell M."/>
            <person name="Gundlach H."/>
            <person name="Mayer K.F."/>
            <person name="Schwartz D.C."/>
            <person name="Town C.D."/>
        </authorList>
    </citation>
    <scope>GENOME REANNOTATION</scope>
    <source>
        <strain evidence="3">A17</strain>
        <strain evidence="5 6">cv. Jemalong A17</strain>
    </source>
</reference>
<protein>
    <submittedName>
        <fullName evidence="3">Defensin-like protein</fullName>
    </submittedName>
</protein>
<dbReference type="HOGENOM" id="CLU_191787_1_0_1"/>
<dbReference type="EMBL" id="KL403263">
    <property type="protein sequence ID" value="KEH15803.1"/>
    <property type="molecule type" value="Genomic_DNA"/>
</dbReference>
<evidence type="ECO:0000256" key="1">
    <source>
        <dbReference type="SAM" id="SignalP"/>
    </source>
</evidence>
<keyword evidence="1" id="KW-0732">Signal</keyword>
<evidence type="ECO:0000313" key="2">
    <source>
        <dbReference type="EMBL" id="KEH15802.1"/>
    </source>
</evidence>
<reference evidence="5" key="3">
    <citation type="submission" date="2015-06" db="UniProtKB">
        <authorList>
            <consortium name="EnsemblPlants"/>
        </authorList>
    </citation>
    <scope>IDENTIFICATION</scope>
    <source>
        <strain evidence="5">cv. Jemalong A17</strain>
    </source>
</reference>
<name>A0A072TFP3_MEDTR</name>
<evidence type="ECO:0000313" key="3">
    <source>
        <dbReference type="EMBL" id="KEH15803.1"/>
    </source>
</evidence>
<accession>A0A072TFP3</accession>
<dbReference type="EnsemblPlants" id="KEH15802">
    <property type="protein sequence ID" value="KEH15802"/>
    <property type="gene ID" value="MTR_0538s0010"/>
</dbReference>
<feature type="chain" id="PRO_5014498681" evidence="1">
    <location>
        <begin position="24"/>
        <end position="76"/>
    </location>
</feature>
<evidence type="ECO:0000313" key="4">
    <source>
        <dbReference type="EMBL" id="RHN59864.1"/>
    </source>
</evidence>
<evidence type="ECO:0000313" key="6">
    <source>
        <dbReference type="Proteomes" id="UP000002051"/>
    </source>
</evidence>
<reference evidence="4" key="4">
    <citation type="journal article" date="2018" name="Nat. Plants">
        <title>Whole-genome landscape of Medicago truncatula symbiotic genes.</title>
        <authorList>
            <person name="Pecrix Y."/>
            <person name="Gamas P."/>
            <person name="Carrere S."/>
        </authorList>
    </citation>
    <scope>NUCLEOTIDE SEQUENCE</scope>
    <source>
        <tissue evidence="4">Leaves</tissue>
    </source>
</reference>
<dbReference type="AlphaFoldDB" id="A0A072TFP3"/>
<dbReference type="Proteomes" id="UP000265566">
    <property type="component" value="Chromosome 4"/>
</dbReference>
<organism evidence="3 6">
    <name type="scientific">Medicago truncatula</name>
    <name type="common">Barrel medic</name>
    <name type="synonym">Medicago tribuloides</name>
    <dbReference type="NCBI Taxonomy" id="3880"/>
    <lineage>
        <taxon>Eukaryota</taxon>
        <taxon>Viridiplantae</taxon>
        <taxon>Streptophyta</taxon>
        <taxon>Embryophyta</taxon>
        <taxon>Tracheophyta</taxon>
        <taxon>Spermatophyta</taxon>
        <taxon>Magnoliopsida</taxon>
        <taxon>eudicotyledons</taxon>
        <taxon>Gunneridae</taxon>
        <taxon>Pentapetalae</taxon>
        <taxon>rosids</taxon>
        <taxon>fabids</taxon>
        <taxon>Fabales</taxon>
        <taxon>Fabaceae</taxon>
        <taxon>Papilionoideae</taxon>
        <taxon>50 kb inversion clade</taxon>
        <taxon>NPAAA clade</taxon>
        <taxon>Hologalegina</taxon>
        <taxon>IRL clade</taxon>
        <taxon>Trifolieae</taxon>
        <taxon>Medicago</taxon>
    </lineage>
</organism>